<proteinExistence type="predicted"/>
<dbReference type="GeneID" id="64671610"/>
<keyword evidence="2" id="KW-1185">Reference proteome</keyword>
<accession>A0AAD4DZ14</accession>
<comment type="caution">
    <text evidence="1">The sequence shown here is derived from an EMBL/GenBank/DDBJ whole genome shotgun (WGS) entry which is preliminary data.</text>
</comment>
<dbReference type="Proteomes" id="UP001195769">
    <property type="component" value="Unassembled WGS sequence"/>
</dbReference>
<dbReference type="AlphaFoldDB" id="A0AAD4DZ14"/>
<name>A0AAD4DZ14_9AGAM</name>
<gene>
    <name evidence="1" type="ORF">F5891DRAFT_983324</name>
</gene>
<sequence length="311" mass="35576">MSESSLVDSALCNDIGGEYYFSHACLKDKVEPPVDNNPTAEASALRRHKKNMCLAPHYGYWGFKTMQGFCDSQFKKKRHVMVEHLLMEERRKQGQMEVSLYSQALKHLQQYWSCELLQLEQAYQAGLMAHFVTVGGNYIYQRNIGLEVLILQAKMCHAKAEIELYTVAIQNAHEFDFSDNTSASSSPIFWVISFAGTVISGGHHEDHSTAQRSHPSRMDIPENDKTEVVVLKTEEEFDRSIGRVHTHHNDYTIVHFVNSLQEARMKDQTGEVFNSSSFRRGCRSIWQKRLQLHENQVLASMGMLTPHLGHD</sequence>
<evidence type="ECO:0000313" key="2">
    <source>
        <dbReference type="Proteomes" id="UP001195769"/>
    </source>
</evidence>
<organism evidence="1 2">
    <name type="scientific">Suillus fuscotomentosus</name>
    <dbReference type="NCBI Taxonomy" id="1912939"/>
    <lineage>
        <taxon>Eukaryota</taxon>
        <taxon>Fungi</taxon>
        <taxon>Dikarya</taxon>
        <taxon>Basidiomycota</taxon>
        <taxon>Agaricomycotina</taxon>
        <taxon>Agaricomycetes</taxon>
        <taxon>Agaricomycetidae</taxon>
        <taxon>Boletales</taxon>
        <taxon>Suillineae</taxon>
        <taxon>Suillaceae</taxon>
        <taxon>Suillus</taxon>
    </lineage>
</organism>
<evidence type="ECO:0000313" key="1">
    <source>
        <dbReference type="EMBL" id="KAG1896725.1"/>
    </source>
</evidence>
<protein>
    <submittedName>
        <fullName evidence="1">Uncharacterized protein</fullName>
    </submittedName>
</protein>
<dbReference type="EMBL" id="JABBWK010000053">
    <property type="protein sequence ID" value="KAG1896725.1"/>
    <property type="molecule type" value="Genomic_DNA"/>
</dbReference>
<dbReference type="RefSeq" id="XP_041222301.1">
    <property type="nucleotide sequence ID" value="XM_041377312.1"/>
</dbReference>
<reference evidence="1" key="1">
    <citation type="journal article" date="2020" name="New Phytol.">
        <title>Comparative genomics reveals dynamic genome evolution in host specialist ectomycorrhizal fungi.</title>
        <authorList>
            <person name="Lofgren L.A."/>
            <person name="Nguyen N.H."/>
            <person name="Vilgalys R."/>
            <person name="Ruytinx J."/>
            <person name="Liao H.L."/>
            <person name="Branco S."/>
            <person name="Kuo A."/>
            <person name="LaButti K."/>
            <person name="Lipzen A."/>
            <person name="Andreopoulos W."/>
            <person name="Pangilinan J."/>
            <person name="Riley R."/>
            <person name="Hundley H."/>
            <person name="Na H."/>
            <person name="Barry K."/>
            <person name="Grigoriev I.V."/>
            <person name="Stajich J.E."/>
            <person name="Kennedy P.G."/>
        </authorList>
    </citation>
    <scope>NUCLEOTIDE SEQUENCE</scope>
    <source>
        <strain evidence="1">FC203</strain>
    </source>
</reference>